<keyword evidence="2" id="KW-1185">Reference proteome</keyword>
<accession>A0A9P5CS70</accession>
<dbReference type="Proteomes" id="UP000803844">
    <property type="component" value="Unassembled WGS sequence"/>
</dbReference>
<dbReference type="EMBL" id="MU032345">
    <property type="protein sequence ID" value="KAF3769309.1"/>
    <property type="molecule type" value="Genomic_DNA"/>
</dbReference>
<dbReference type="GeneID" id="63843030"/>
<gene>
    <name evidence="1" type="ORF">M406DRAFT_75791</name>
</gene>
<reference evidence="1" key="1">
    <citation type="journal article" date="2020" name="Phytopathology">
        <title>Genome sequence of the chestnut blight fungus Cryphonectria parasitica EP155: A fundamental resource for an archetypical invasive plant pathogen.</title>
        <authorList>
            <person name="Crouch J.A."/>
            <person name="Dawe A."/>
            <person name="Aerts A."/>
            <person name="Barry K."/>
            <person name="Churchill A.C.L."/>
            <person name="Grimwood J."/>
            <person name="Hillman B."/>
            <person name="Milgroom M.G."/>
            <person name="Pangilinan J."/>
            <person name="Smith M."/>
            <person name="Salamov A."/>
            <person name="Schmutz J."/>
            <person name="Yadav J."/>
            <person name="Grigoriev I.V."/>
            <person name="Nuss D."/>
        </authorList>
    </citation>
    <scope>NUCLEOTIDE SEQUENCE</scope>
    <source>
        <strain evidence="1">EP155</strain>
    </source>
</reference>
<organism evidence="1 2">
    <name type="scientific">Cryphonectria parasitica (strain ATCC 38755 / EP155)</name>
    <dbReference type="NCBI Taxonomy" id="660469"/>
    <lineage>
        <taxon>Eukaryota</taxon>
        <taxon>Fungi</taxon>
        <taxon>Dikarya</taxon>
        <taxon>Ascomycota</taxon>
        <taxon>Pezizomycotina</taxon>
        <taxon>Sordariomycetes</taxon>
        <taxon>Sordariomycetidae</taxon>
        <taxon>Diaporthales</taxon>
        <taxon>Cryphonectriaceae</taxon>
        <taxon>Cryphonectria-Endothia species complex</taxon>
        <taxon>Cryphonectria</taxon>
    </lineage>
</organism>
<dbReference type="AlphaFoldDB" id="A0A9P5CS70"/>
<sequence>MPMGKKAGIEALLGPSDTPHFLVFVYLREFVFQRTTVFGTRSGDSVTLQRPSSGDIKDVDSHPLRYCLVFEDWFVAWLNRIFLVSDVCSALTFDIQDPAARLVWLFFPSSSGIACSWIYLR</sequence>
<evidence type="ECO:0000313" key="2">
    <source>
        <dbReference type="Proteomes" id="UP000803844"/>
    </source>
</evidence>
<dbReference type="RefSeq" id="XP_040780270.1">
    <property type="nucleotide sequence ID" value="XM_040925901.1"/>
</dbReference>
<name>A0A9P5CS70_CRYP1</name>
<comment type="caution">
    <text evidence="1">The sequence shown here is derived from an EMBL/GenBank/DDBJ whole genome shotgun (WGS) entry which is preliminary data.</text>
</comment>
<evidence type="ECO:0000313" key="1">
    <source>
        <dbReference type="EMBL" id="KAF3769309.1"/>
    </source>
</evidence>
<protein>
    <submittedName>
        <fullName evidence="1">Uncharacterized protein</fullName>
    </submittedName>
</protein>
<proteinExistence type="predicted"/>